<organism evidence="2">
    <name type="scientific">freshwater metagenome</name>
    <dbReference type="NCBI Taxonomy" id="449393"/>
    <lineage>
        <taxon>unclassified sequences</taxon>
        <taxon>metagenomes</taxon>
        <taxon>ecological metagenomes</taxon>
    </lineage>
</organism>
<dbReference type="EMBL" id="CAFBQS010000009">
    <property type="protein sequence ID" value="CAB5058703.1"/>
    <property type="molecule type" value="Genomic_DNA"/>
</dbReference>
<evidence type="ECO:0000256" key="1">
    <source>
        <dbReference type="SAM" id="MobiDB-lite"/>
    </source>
</evidence>
<reference evidence="2" key="1">
    <citation type="submission" date="2020-05" db="EMBL/GenBank/DDBJ databases">
        <authorList>
            <person name="Chiriac C."/>
            <person name="Salcher M."/>
            <person name="Ghai R."/>
            <person name="Kavagutti S V."/>
        </authorList>
    </citation>
    <scope>NUCLEOTIDE SEQUENCE</scope>
</reference>
<gene>
    <name evidence="2" type="ORF">UFOPK4366_00130</name>
</gene>
<evidence type="ECO:0000313" key="2">
    <source>
        <dbReference type="EMBL" id="CAB5058703.1"/>
    </source>
</evidence>
<feature type="region of interest" description="Disordered" evidence="1">
    <location>
        <begin position="514"/>
        <end position="537"/>
    </location>
</feature>
<name>A0A6J7TYB0_9ZZZZ</name>
<dbReference type="AlphaFoldDB" id="A0A6J7TYB0"/>
<protein>
    <submittedName>
        <fullName evidence="2">Unannotated protein</fullName>
    </submittedName>
</protein>
<accession>A0A6J7TYB0</accession>
<proteinExistence type="predicted"/>
<sequence length="570" mass="61090">MRKLALVSSMFLFTSLLFPTQAIAVDPHGPKVIFGAPVRHTLTSCATNPGSAVACIQSVTLTPKSGDTPIVGAITDLKIPGDERVADSERPIPIPDTAAISVSNAPSLLSVSENLNCHSIGTEQSLQIKIGSAWVDLKKEKITGKFSELCAGPNLSNAGFKITLEEVTAILASGALNGSNVFAKLKEILDPKSSAATISQNEIRFRVAPPNNAWEWFSPIETSFIWIKGPPEPKVTQGFYNEWTFLKGKNSDPTNNVAVVAEFQPYKATWCWALNNCSDRREEFSLAISPTKNRNLLKENDDYSYTVTIRAPKAFEFGEVSGSAKRVIVKYGKDLQSVGGVATREIIATLSPMATARGGTPTKMAEKADSISYGANIWIYGQNNDVVDALGACGKIGGVQVVSNAMHSLDPTWDEAAEAIAVRLSTPHLLPDGSVNVGYLEIRMPRAAALCMWKVDLDGSIKATVNITYEDGSSPSIATVNGKRIGDDYLIISTGFHYSSPTLRLKLSQDNAVKPADNSASSQSESKNENKASAPAVAPKKIKVINCVKGKLTRKISGISPKCPKGYLGK</sequence>